<gene>
    <name evidence="1" type="ORF">GCM10011531_07880</name>
</gene>
<proteinExistence type="predicted"/>
<dbReference type="Proteomes" id="UP000598120">
    <property type="component" value="Unassembled WGS sequence"/>
</dbReference>
<comment type="caution">
    <text evidence="1">The sequence shown here is derived from an EMBL/GenBank/DDBJ whole genome shotgun (WGS) entry which is preliminary data.</text>
</comment>
<dbReference type="RefSeq" id="WP_188605032.1">
    <property type="nucleotide sequence ID" value="NZ_BMIC01000001.1"/>
</dbReference>
<protein>
    <submittedName>
        <fullName evidence="1">Uncharacterized protein</fullName>
    </submittedName>
</protein>
<sequence length="221" mass="25512">MKNSIALFILLLIVSSCKEEKKETIKELSIAEKIANAHGFEHWNKVKSFEFTFGGKADDPQSGRAWVWNPKTNDIKLVRDSVVTVYNRNNMDSIALKADRGFINDKFWALIPFQLIWDEGTTISEVEKSQSPIKKEKLNKITILYSNEGGYTPGDAYDIYFDDNYIIKEWSYREGNTTEPSLSNTFENYQEFNGIKIALEHKKAEGDWNLLLRNIKVVLEE</sequence>
<evidence type="ECO:0000313" key="2">
    <source>
        <dbReference type="Proteomes" id="UP000598120"/>
    </source>
</evidence>
<name>A0A8J2TTD4_9FLAO</name>
<reference evidence="1 2" key="1">
    <citation type="journal article" date="2014" name="Int. J. Syst. Evol. Microbiol.">
        <title>Complete genome sequence of Corynebacterium casei LMG S-19264T (=DSM 44701T), isolated from a smear-ripened cheese.</title>
        <authorList>
            <consortium name="US DOE Joint Genome Institute (JGI-PGF)"/>
            <person name="Walter F."/>
            <person name="Albersmeier A."/>
            <person name="Kalinowski J."/>
            <person name="Ruckert C."/>
        </authorList>
    </citation>
    <scope>NUCLEOTIDE SEQUENCE [LARGE SCALE GENOMIC DNA]</scope>
    <source>
        <strain evidence="1 2">CGMCC 1.15295</strain>
    </source>
</reference>
<accession>A0A8J2TTD4</accession>
<keyword evidence="2" id="KW-1185">Reference proteome</keyword>
<dbReference type="PROSITE" id="PS51257">
    <property type="entry name" value="PROKAR_LIPOPROTEIN"/>
    <property type="match status" value="1"/>
</dbReference>
<dbReference type="EMBL" id="BMIC01000001">
    <property type="protein sequence ID" value="GFZ80289.1"/>
    <property type="molecule type" value="Genomic_DNA"/>
</dbReference>
<organism evidence="1 2">
    <name type="scientific">Aquaticitalea lipolytica</name>
    <dbReference type="NCBI Taxonomy" id="1247562"/>
    <lineage>
        <taxon>Bacteria</taxon>
        <taxon>Pseudomonadati</taxon>
        <taxon>Bacteroidota</taxon>
        <taxon>Flavobacteriia</taxon>
        <taxon>Flavobacteriales</taxon>
        <taxon>Flavobacteriaceae</taxon>
        <taxon>Aquaticitalea</taxon>
    </lineage>
</organism>
<dbReference type="AlphaFoldDB" id="A0A8J2TTD4"/>
<evidence type="ECO:0000313" key="1">
    <source>
        <dbReference type="EMBL" id="GFZ80289.1"/>
    </source>
</evidence>